<protein>
    <submittedName>
        <fullName evidence="1">Uncharacterized protein</fullName>
    </submittedName>
</protein>
<reference evidence="1 2" key="1">
    <citation type="journal article" date="2024" name="Plant Biotechnol. J.">
        <title>Genome and CRISPR/Cas9 system of a widespread forest tree (Populus alba) in the world.</title>
        <authorList>
            <person name="Liu Y.J."/>
            <person name="Jiang P.F."/>
            <person name="Han X.M."/>
            <person name="Li X.Y."/>
            <person name="Wang H.M."/>
            <person name="Wang Y.J."/>
            <person name="Wang X.X."/>
            <person name="Zeng Q.Y."/>
        </authorList>
    </citation>
    <scope>NUCLEOTIDE SEQUENCE [LARGE SCALE GENOMIC DNA]</scope>
    <source>
        <strain evidence="2">cv. PAL-ZL1</strain>
    </source>
</reference>
<comment type="caution">
    <text evidence="1">The sequence shown here is derived from an EMBL/GenBank/DDBJ whole genome shotgun (WGS) entry which is preliminary data.</text>
</comment>
<dbReference type="EMBL" id="RCHU02000017">
    <property type="protein sequence ID" value="KAL3567358.1"/>
    <property type="molecule type" value="Genomic_DNA"/>
</dbReference>
<name>A0ACC4AMA0_POPAL</name>
<accession>A0ACC4AMA0</accession>
<sequence length="133" mass="14170">MASFDNNGKKESTISSVPIQAPTLAPAPAPAIDFLPDVPLLAPAPAPVLGEIEKGYGLFGEGSGTSPRKETSTTTTTTTAVDENELLNEELDGKVSTQNQGSYGNDENPNEFNTMEEYESQEGYEESQEESLP</sequence>
<proteinExistence type="predicted"/>
<evidence type="ECO:0000313" key="1">
    <source>
        <dbReference type="EMBL" id="KAL3567358.1"/>
    </source>
</evidence>
<evidence type="ECO:0000313" key="2">
    <source>
        <dbReference type="Proteomes" id="UP000309997"/>
    </source>
</evidence>
<organism evidence="1 2">
    <name type="scientific">Populus alba</name>
    <name type="common">White poplar</name>
    <dbReference type="NCBI Taxonomy" id="43335"/>
    <lineage>
        <taxon>Eukaryota</taxon>
        <taxon>Viridiplantae</taxon>
        <taxon>Streptophyta</taxon>
        <taxon>Embryophyta</taxon>
        <taxon>Tracheophyta</taxon>
        <taxon>Spermatophyta</taxon>
        <taxon>Magnoliopsida</taxon>
        <taxon>eudicotyledons</taxon>
        <taxon>Gunneridae</taxon>
        <taxon>Pentapetalae</taxon>
        <taxon>rosids</taxon>
        <taxon>fabids</taxon>
        <taxon>Malpighiales</taxon>
        <taxon>Salicaceae</taxon>
        <taxon>Saliceae</taxon>
        <taxon>Populus</taxon>
    </lineage>
</organism>
<dbReference type="Proteomes" id="UP000309997">
    <property type="component" value="Unassembled WGS sequence"/>
</dbReference>
<keyword evidence="2" id="KW-1185">Reference proteome</keyword>
<gene>
    <name evidence="1" type="ORF">D5086_030009</name>
</gene>